<evidence type="ECO:0000313" key="2">
    <source>
        <dbReference type="EMBL" id="TYR31906.1"/>
    </source>
</evidence>
<dbReference type="RefSeq" id="WP_148915064.1">
    <property type="nucleotide sequence ID" value="NZ_VSZS01000063.1"/>
</dbReference>
<name>A0A5D4GT03_9HYPH</name>
<gene>
    <name evidence="2" type="ORF">FY036_12465</name>
</gene>
<protein>
    <submittedName>
        <fullName evidence="2">Uncharacterized protein</fullName>
    </submittedName>
</protein>
<dbReference type="EMBL" id="VSZS01000063">
    <property type="protein sequence ID" value="TYR31906.1"/>
    <property type="molecule type" value="Genomic_DNA"/>
</dbReference>
<comment type="caution">
    <text evidence="2">The sequence shown here is derived from an EMBL/GenBank/DDBJ whole genome shotgun (WGS) entry which is preliminary data.</text>
</comment>
<sequence>MLARPEKFRCIECSKLYGTEGFAYYEGLIENGPAYWSDRGLLCSAACSLTHHRKRMAEGTVRHEPAPNPLDVDPAFRR</sequence>
<dbReference type="AlphaFoldDB" id="A0A5D4GT03"/>
<feature type="region of interest" description="Disordered" evidence="1">
    <location>
        <begin position="58"/>
        <end position="78"/>
    </location>
</feature>
<proteinExistence type="predicted"/>
<dbReference type="Proteomes" id="UP000323258">
    <property type="component" value="Unassembled WGS sequence"/>
</dbReference>
<evidence type="ECO:0000256" key="1">
    <source>
        <dbReference type="SAM" id="MobiDB-lite"/>
    </source>
</evidence>
<accession>A0A5D4GT03</accession>
<organism evidence="2 3">
    <name type="scientific">Neoaquamicrobium microcysteis</name>
    <dbReference type="NCBI Taxonomy" id="2682781"/>
    <lineage>
        <taxon>Bacteria</taxon>
        <taxon>Pseudomonadati</taxon>
        <taxon>Pseudomonadota</taxon>
        <taxon>Alphaproteobacteria</taxon>
        <taxon>Hyphomicrobiales</taxon>
        <taxon>Phyllobacteriaceae</taxon>
        <taxon>Neoaquamicrobium</taxon>
    </lineage>
</organism>
<dbReference type="OrthoDB" id="7190190at2"/>
<reference evidence="2 3" key="1">
    <citation type="submission" date="2019-08" db="EMBL/GenBank/DDBJ databases">
        <authorList>
            <person name="Seo Y.L."/>
        </authorList>
    </citation>
    <scope>NUCLEOTIDE SEQUENCE [LARGE SCALE GENOMIC DNA]</scope>
    <source>
        <strain evidence="2 3">MaA-C15</strain>
    </source>
</reference>
<reference evidence="2 3" key="2">
    <citation type="submission" date="2019-09" db="EMBL/GenBank/DDBJ databases">
        <title>Mesorhizobium sp. MaA-C15 isolated from Microcystis aeruginosa.</title>
        <authorList>
            <person name="Jeong S.E."/>
            <person name="Jin H.M."/>
            <person name="Jeon C.O."/>
        </authorList>
    </citation>
    <scope>NUCLEOTIDE SEQUENCE [LARGE SCALE GENOMIC DNA]</scope>
    <source>
        <strain evidence="2 3">MaA-C15</strain>
    </source>
</reference>
<keyword evidence="3" id="KW-1185">Reference proteome</keyword>
<evidence type="ECO:0000313" key="3">
    <source>
        <dbReference type="Proteomes" id="UP000323258"/>
    </source>
</evidence>